<evidence type="ECO:0000313" key="3">
    <source>
        <dbReference type="Proteomes" id="UP000261111"/>
    </source>
</evidence>
<dbReference type="RefSeq" id="WP_025655168.1">
    <property type="nucleotide sequence ID" value="NZ_QVIA01000006.1"/>
</dbReference>
<comment type="caution">
    <text evidence="2">The sequence shown here is derived from an EMBL/GenBank/DDBJ whole genome shotgun (WGS) entry which is preliminary data.</text>
</comment>
<evidence type="ECO:0000259" key="1">
    <source>
        <dbReference type="Pfam" id="PF13154"/>
    </source>
</evidence>
<dbReference type="CDD" id="cd01029">
    <property type="entry name" value="TOPRIM_primases"/>
    <property type="match status" value="1"/>
</dbReference>
<reference evidence="2 3" key="1">
    <citation type="submission" date="2018-08" db="EMBL/GenBank/DDBJ databases">
        <title>A genome reference for cultivated species of the human gut microbiota.</title>
        <authorList>
            <person name="Zou Y."/>
            <person name="Xue W."/>
            <person name="Luo G."/>
        </authorList>
    </citation>
    <scope>NUCLEOTIDE SEQUENCE [LARGE SCALE GENOMIC DNA]</scope>
    <source>
        <strain evidence="2 3">AF19-21</strain>
    </source>
</reference>
<name>A0A3E2WY94_9FIRM</name>
<accession>A0A3E2WY94</accession>
<dbReference type="AlphaFoldDB" id="A0A3E2WY94"/>
<dbReference type="Pfam" id="PF13155">
    <property type="entry name" value="Toprim_2"/>
    <property type="match status" value="1"/>
</dbReference>
<evidence type="ECO:0000313" key="2">
    <source>
        <dbReference type="EMBL" id="RGC33298.1"/>
    </source>
</evidence>
<dbReference type="InterPro" id="IPR034154">
    <property type="entry name" value="TOPRIM_DnaG/twinkle"/>
</dbReference>
<protein>
    <submittedName>
        <fullName evidence="2">DUF3991 domain-containing protein</fullName>
    </submittedName>
</protein>
<dbReference type="EMBL" id="QVIA01000006">
    <property type="protein sequence ID" value="RGC33298.1"/>
    <property type="molecule type" value="Genomic_DNA"/>
</dbReference>
<dbReference type="GeneID" id="93333164"/>
<gene>
    <name evidence="2" type="ORF">DWX41_06725</name>
</gene>
<sequence>MPWVGEEEIKAARAMSCIEYLKRFESTRLEKASARNEWQLKDHDSFKINEITSAWHWKSRGIGGYNALRFLTEVDGMGFVEAVQFLSGQNPSYIPPEHMEKEKAPFVLPKRYQNCGRVRQYLLGRGISNEVITYCIQKGILYESAPYHNAVFVGLDRNQEPKYAFLSGIYDGSGKRFRIEQEGSDKTCSFCIPPSEKSVRVALYEAAIDGMAHMTLEQNRADKYRLSLGGISAPKEGEQRKGFKNPSALTAFLEQHPDIKEIEICTDNDFAGRWACDHIREAYQGQYRVIVNLPALEGADYGDMAREAVKKTARAKELEDRGR</sequence>
<dbReference type="InterPro" id="IPR025054">
    <property type="entry name" value="DUF3991"/>
</dbReference>
<feature type="domain" description="DUF3991" evidence="1">
    <location>
        <begin position="121"/>
        <end position="192"/>
    </location>
</feature>
<dbReference type="Gene3D" id="3.40.1360.10">
    <property type="match status" value="1"/>
</dbReference>
<dbReference type="Proteomes" id="UP000261111">
    <property type="component" value="Unassembled WGS sequence"/>
</dbReference>
<dbReference type="Pfam" id="PF13154">
    <property type="entry name" value="DUF3991"/>
    <property type="match status" value="1"/>
</dbReference>
<proteinExistence type="predicted"/>
<organism evidence="2 3">
    <name type="scientific">Hungatella hathewayi</name>
    <dbReference type="NCBI Taxonomy" id="154046"/>
    <lineage>
        <taxon>Bacteria</taxon>
        <taxon>Bacillati</taxon>
        <taxon>Bacillota</taxon>
        <taxon>Clostridia</taxon>
        <taxon>Lachnospirales</taxon>
        <taxon>Lachnospiraceae</taxon>
        <taxon>Hungatella</taxon>
    </lineage>
</organism>
<dbReference type="SUPFAM" id="SSF57783">
    <property type="entry name" value="Zinc beta-ribbon"/>
    <property type="match status" value="1"/>
</dbReference>